<keyword evidence="1" id="KW-0547">Nucleotide-binding</keyword>
<accession>A0A0D2GPN6</accession>
<protein>
    <recommendedName>
        <fullName evidence="1">Aspartyl/glutamyl-tRNA(Asn/Gln) amidotransferase subunit C</fullName>
        <shortName evidence="1">Asp/Glu-ADT subunit C</shortName>
        <ecNumber evidence="1">6.3.5.-</ecNumber>
    </recommendedName>
</protein>
<dbReference type="GO" id="GO:0050566">
    <property type="term" value="F:asparaginyl-tRNA synthase (glutamine-hydrolyzing) activity"/>
    <property type="evidence" value="ECO:0007669"/>
    <property type="project" value="RHEA"/>
</dbReference>
<evidence type="ECO:0000313" key="2">
    <source>
        <dbReference type="EMBL" id="KIX85339.1"/>
    </source>
</evidence>
<comment type="catalytic activity">
    <reaction evidence="1">
        <text>L-aspartyl-tRNA(Asn) + L-glutamine + ATP + H2O = L-asparaginyl-tRNA(Asn) + L-glutamate + ADP + phosphate + 2 H(+)</text>
        <dbReference type="Rhea" id="RHEA:14513"/>
        <dbReference type="Rhea" id="RHEA-COMP:9674"/>
        <dbReference type="Rhea" id="RHEA-COMP:9677"/>
        <dbReference type="ChEBI" id="CHEBI:15377"/>
        <dbReference type="ChEBI" id="CHEBI:15378"/>
        <dbReference type="ChEBI" id="CHEBI:29985"/>
        <dbReference type="ChEBI" id="CHEBI:30616"/>
        <dbReference type="ChEBI" id="CHEBI:43474"/>
        <dbReference type="ChEBI" id="CHEBI:58359"/>
        <dbReference type="ChEBI" id="CHEBI:78515"/>
        <dbReference type="ChEBI" id="CHEBI:78516"/>
        <dbReference type="ChEBI" id="CHEBI:456216"/>
    </reaction>
</comment>
<dbReference type="InterPro" id="IPR003837">
    <property type="entry name" value="GatC"/>
</dbReference>
<dbReference type="SUPFAM" id="SSF141000">
    <property type="entry name" value="Glu-tRNAGln amidotransferase C subunit"/>
    <property type="match status" value="1"/>
</dbReference>
<dbReference type="AlphaFoldDB" id="A0A0D2GPN6"/>
<name>A0A0D2GPN6_9BACT</name>
<dbReference type="GO" id="GO:0006412">
    <property type="term" value="P:translation"/>
    <property type="evidence" value="ECO:0007669"/>
    <property type="project" value="UniProtKB-UniRule"/>
</dbReference>
<evidence type="ECO:0000313" key="3">
    <source>
        <dbReference type="Proteomes" id="UP000032214"/>
    </source>
</evidence>
<sequence length="95" mass="10629">MAHISPDEIRKLARLSAIELDDREITMVSGHIQAVLSYAARVQEVLESTEYVAYKNTNITRDDQTVACNPEPLLSQAPEVQDNFFVVPAIIDQKS</sequence>
<dbReference type="STRING" id="1306947.J120_03505"/>
<dbReference type="GO" id="GO:0005524">
    <property type="term" value="F:ATP binding"/>
    <property type="evidence" value="ECO:0007669"/>
    <property type="project" value="UniProtKB-KW"/>
</dbReference>
<organism evidence="2 3">
    <name type="scientific">candidate division TM6 bacterium JCVI TM6SC1</name>
    <dbReference type="NCBI Taxonomy" id="1306947"/>
    <lineage>
        <taxon>Bacteria</taxon>
        <taxon>Candidatus Babelota</taxon>
        <taxon>Vermiphilus</taxon>
    </lineage>
</organism>
<gene>
    <name evidence="1" type="primary">gatC</name>
    <name evidence="2" type="ORF">J120_03505</name>
</gene>
<dbReference type="GO" id="GO:0050567">
    <property type="term" value="F:glutaminyl-tRNA synthase (glutamine-hydrolyzing) activity"/>
    <property type="evidence" value="ECO:0007669"/>
    <property type="project" value="UniProtKB-UniRule"/>
</dbReference>
<dbReference type="Proteomes" id="UP000032214">
    <property type="component" value="Unassembled WGS sequence"/>
</dbReference>
<dbReference type="EC" id="6.3.5.-" evidence="1"/>
<comment type="subunit">
    <text evidence="1">Heterotrimer of A, B and C subunits.</text>
</comment>
<proteinExistence type="inferred from homology"/>
<dbReference type="Gene3D" id="1.10.20.60">
    <property type="entry name" value="Glu-tRNAGln amidotransferase C subunit, N-terminal domain"/>
    <property type="match status" value="1"/>
</dbReference>
<dbReference type="HAMAP" id="MF_00122">
    <property type="entry name" value="GatC"/>
    <property type="match status" value="1"/>
</dbReference>
<keyword evidence="1" id="KW-0436">Ligase</keyword>
<dbReference type="InterPro" id="IPR036113">
    <property type="entry name" value="Asp/Glu-ADT_sf_sub_c"/>
</dbReference>
<keyword evidence="1" id="KW-0067">ATP-binding</keyword>
<dbReference type="Pfam" id="PF02686">
    <property type="entry name" value="GatC"/>
    <property type="match status" value="1"/>
</dbReference>
<keyword evidence="1" id="KW-0648">Protein biosynthesis</keyword>
<evidence type="ECO:0000256" key="1">
    <source>
        <dbReference type="HAMAP-Rule" id="MF_00122"/>
    </source>
</evidence>
<dbReference type="EMBL" id="ARQD01000002">
    <property type="protein sequence ID" value="KIX85339.1"/>
    <property type="molecule type" value="Genomic_DNA"/>
</dbReference>
<comment type="catalytic activity">
    <reaction evidence="1">
        <text>L-glutamyl-tRNA(Gln) + L-glutamine + ATP + H2O = L-glutaminyl-tRNA(Gln) + L-glutamate + ADP + phosphate + H(+)</text>
        <dbReference type="Rhea" id="RHEA:17521"/>
        <dbReference type="Rhea" id="RHEA-COMP:9681"/>
        <dbReference type="Rhea" id="RHEA-COMP:9684"/>
        <dbReference type="ChEBI" id="CHEBI:15377"/>
        <dbReference type="ChEBI" id="CHEBI:15378"/>
        <dbReference type="ChEBI" id="CHEBI:29985"/>
        <dbReference type="ChEBI" id="CHEBI:30616"/>
        <dbReference type="ChEBI" id="CHEBI:43474"/>
        <dbReference type="ChEBI" id="CHEBI:58359"/>
        <dbReference type="ChEBI" id="CHEBI:78520"/>
        <dbReference type="ChEBI" id="CHEBI:78521"/>
        <dbReference type="ChEBI" id="CHEBI:456216"/>
    </reaction>
</comment>
<dbReference type="GO" id="GO:0006450">
    <property type="term" value="P:regulation of translational fidelity"/>
    <property type="evidence" value="ECO:0007669"/>
    <property type="project" value="InterPro"/>
</dbReference>
<comment type="similarity">
    <text evidence="1">Belongs to the GatC family.</text>
</comment>
<keyword evidence="3" id="KW-1185">Reference proteome</keyword>
<comment type="caution">
    <text evidence="2">The sequence shown here is derived from an EMBL/GenBank/DDBJ whole genome shotgun (WGS) entry which is preliminary data.</text>
</comment>
<reference evidence="2 3" key="1">
    <citation type="journal article" date="2013" name="Proc. Natl. Acad. Sci. U.S.A.">
        <title>Candidate phylum TM6 genome recovered from a hospital sink biofilm provides genomic insights into this uncultivated phylum.</title>
        <authorList>
            <person name="McLean J.S."/>
            <person name="Lombardo M.J."/>
            <person name="Badger J.H."/>
            <person name="Edlund A."/>
            <person name="Novotny M."/>
            <person name="Yee-Greenbaum J."/>
            <person name="Vyahhi N."/>
            <person name="Hall A.P."/>
            <person name="Yang Y."/>
            <person name="Dupont C.L."/>
            <person name="Ziegler M.G."/>
            <person name="Chitsaz H."/>
            <person name="Allen A.E."/>
            <person name="Yooseph S."/>
            <person name="Tesler G."/>
            <person name="Pevzner P.A."/>
            <person name="Friedman R.M."/>
            <person name="Nealson K.H."/>
            <person name="Venter J.C."/>
            <person name="Lasken R.S."/>
        </authorList>
    </citation>
    <scope>NUCLEOTIDE SEQUENCE [LARGE SCALE GENOMIC DNA]</scope>
    <source>
        <strain evidence="2 3">TM6SC1</strain>
    </source>
</reference>
<dbReference type="NCBIfam" id="TIGR00135">
    <property type="entry name" value="gatC"/>
    <property type="match status" value="1"/>
</dbReference>
<comment type="function">
    <text evidence="1">Allows the formation of correctly charged Asn-tRNA(Asn) or Gln-tRNA(Gln) through the transamidation of misacylated Asp-tRNA(Asn) or Glu-tRNA(Gln) in organisms which lack either or both of asparaginyl-tRNA or glutaminyl-tRNA synthetases. The reaction takes place in the presence of glutamine and ATP through an activated phospho-Asp-tRNA(Asn) or phospho-Glu-tRNA(Gln).</text>
</comment>